<evidence type="ECO:0000256" key="7">
    <source>
        <dbReference type="ARBA" id="ARBA00022989"/>
    </source>
</evidence>
<dbReference type="EMBL" id="JAJSOW010000100">
    <property type="protein sequence ID" value="KAI9184746.1"/>
    <property type="molecule type" value="Genomic_DNA"/>
</dbReference>
<name>A0AAD5J251_ACENE</name>
<comment type="caution">
    <text evidence="12">The sequence shown here is derived from an EMBL/GenBank/DDBJ whole genome shotgun (WGS) entry which is preliminary data.</text>
</comment>
<keyword evidence="8" id="KW-0560">Oxidoreductase</keyword>
<evidence type="ECO:0000256" key="10">
    <source>
        <dbReference type="ARBA" id="ARBA00023033"/>
    </source>
</evidence>
<reference evidence="12" key="1">
    <citation type="journal article" date="2022" name="Plant J.">
        <title>Strategies of tolerance reflected in two North American maple genomes.</title>
        <authorList>
            <person name="McEvoy S.L."/>
            <person name="Sezen U.U."/>
            <person name="Trouern-Trend A."/>
            <person name="McMahon S.M."/>
            <person name="Schaberg P.G."/>
            <person name="Yang J."/>
            <person name="Wegrzyn J.L."/>
            <person name="Swenson N.G."/>
        </authorList>
    </citation>
    <scope>NUCLEOTIDE SEQUENCE</scope>
    <source>
        <strain evidence="12">91603</strain>
    </source>
</reference>
<evidence type="ECO:0000256" key="11">
    <source>
        <dbReference type="ARBA" id="ARBA00023136"/>
    </source>
</evidence>
<comment type="similarity">
    <text evidence="3">Belongs to the cytochrome P450 family.</text>
</comment>
<dbReference type="InterPro" id="IPR036396">
    <property type="entry name" value="Cyt_P450_sf"/>
</dbReference>
<accession>A0AAD5J251</accession>
<protein>
    <recommendedName>
        <fullName evidence="14">Cytochrome P450</fullName>
    </recommendedName>
</protein>
<keyword evidence="10" id="KW-0503">Monooxygenase</keyword>
<proteinExistence type="inferred from homology"/>
<evidence type="ECO:0000256" key="1">
    <source>
        <dbReference type="ARBA" id="ARBA00001971"/>
    </source>
</evidence>
<dbReference type="PANTHER" id="PTHR47953">
    <property type="entry name" value="OS08G0105600 PROTEIN"/>
    <property type="match status" value="1"/>
</dbReference>
<dbReference type="InterPro" id="IPR052306">
    <property type="entry name" value="CYP450_71D"/>
</dbReference>
<dbReference type="GO" id="GO:0004497">
    <property type="term" value="F:monooxygenase activity"/>
    <property type="evidence" value="ECO:0007669"/>
    <property type="project" value="UniProtKB-KW"/>
</dbReference>
<dbReference type="Proteomes" id="UP001064489">
    <property type="component" value="Chromosome 3"/>
</dbReference>
<keyword evidence="4" id="KW-0349">Heme</keyword>
<dbReference type="GO" id="GO:0020037">
    <property type="term" value="F:heme binding"/>
    <property type="evidence" value="ECO:0007669"/>
    <property type="project" value="InterPro"/>
</dbReference>
<dbReference type="GO" id="GO:0005506">
    <property type="term" value="F:iron ion binding"/>
    <property type="evidence" value="ECO:0007669"/>
    <property type="project" value="InterPro"/>
</dbReference>
<evidence type="ECO:0000256" key="5">
    <source>
        <dbReference type="ARBA" id="ARBA00022692"/>
    </source>
</evidence>
<reference evidence="12" key="2">
    <citation type="submission" date="2023-02" db="EMBL/GenBank/DDBJ databases">
        <authorList>
            <person name="Swenson N.G."/>
            <person name="Wegrzyn J.L."/>
            <person name="Mcevoy S.L."/>
        </authorList>
    </citation>
    <scope>NUCLEOTIDE SEQUENCE</scope>
    <source>
        <strain evidence="12">91603</strain>
        <tissue evidence="12">Leaf</tissue>
    </source>
</reference>
<dbReference type="PANTHER" id="PTHR47953:SF19">
    <property type="entry name" value="OS06G0641600 PROTEIN"/>
    <property type="match status" value="1"/>
</dbReference>
<keyword evidence="13" id="KW-1185">Reference proteome</keyword>
<evidence type="ECO:0000256" key="8">
    <source>
        <dbReference type="ARBA" id="ARBA00023002"/>
    </source>
</evidence>
<keyword evidence="7" id="KW-1133">Transmembrane helix</keyword>
<dbReference type="GO" id="GO:0016705">
    <property type="term" value="F:oxidoreductase activity, acting on paired donors, with incorporation or reduction of molecular oxygen"/>
    <property type="evidence" value="ECO:0007669"/>
    <property type="project" value="InterPro"/>
</dbReference>
<evidence type="ECO:0000256" key="9">
    <source>
        <dbReference type="ARBA" id="ARBA00023004"/>
    </source>
</evidence>
<evidence type="ECO:0000256" key="2">
    <source>
        <dbReference type="ARBA" id="ARBA00004167"/>
    </source>
</evidence>
<keyword evidence="5" id="KW-0812">Transmembrane</keyword>
<dbReference type="SUPFAM" id="SSF48264">
    <property type="entry name" value="Cytochrome P450"/>
    <property type="match status" value="1"/>
</dbReference>
<comment type="subcellular location">
    <subcellularLocation>
        <location evidence="2">Membrane</location>
        <topology evidence="2">Single-pass membrane protein</topology>
    </subcellularLocation>
</comment>
<evidence type="ECO:0000313" key="12">
    <source>
        <dbReference type="EMBL" id="KAI9184746.1"/>
    </source>
</evidence>
<dbReference type="AlphaFoldDB" id="A0AAD5J251"/>
<keyword evidence="11" id="KW-0472">Membrane</keyword>
<sequence>MVVVSSSEYVEQVFKTNGAIFAARPYILASDILFYDLSGVVSISYMPYWRQLRKTCIILQWITGIRFRLEKVKRKSDKILETIINEHKKDKKATFEIGKSSEEILDHEDLVDLLLKAQEGGGGCFHIADLFPSIRILQWITGIRFRLEKVKRKSDKILGTIINEHKKDKKATFEIGKSSEEILDHEDLVDVLLKAQEESDVKLTTESLKAVILMCGMMSVTGGYWQFYKDKVFSLKWHILKDPCRLVDRCCKLVLP</sequence>
<evidence type="ECO:0000256" key="6">
    <source>
        <dbReference type="ARBA" id="ARBA00022723"/>
    </source>
</evidence>
<dbReference type="Gene3D" id="1.10.630.10">
    <property type="entry name" value="Cytochrome P450"/>
    <property type="match status" value="1"/>
</dbReference>
<keyword evidence="6" id="KW-0479">Metal-binding</keyword>
<evidence type="ECO:0008006" key="14">
    <source>
        <dbReference type="Google" id="ProtNLM"/>
    </source>
</evidence>
<dbReference type="GO" id="GO:0016020">
    <property type="term" value="C:membrane"/>
    <property type="evidence" value="ECO:0007669"/>
    <property type="project" value="UniProtKB-SubCell"/>
</dbReference>
<gene>
    <name evidence="12" type="ORF">LWI28_000719</name>
</gene>
<comment type="cofactor">
    <cofactor evidence="1">
        <name>heme</name>
        <dbReference type="ChEBI" id="CHEBI:30413"/>
    </cofactor>
</comment>
<evidence type="ECO:0000256" key="4">
    <source>
        <dbReference type="ARBA" id="ARBA00022617"/>
    </source>
</evidence>
<evidence type="ECO:0000256" key="3">
    <source>
        <dbReference type="ARBA" id="ARBA00010617"/>
    </source>
</evidence>
<organism evidence="12 13">
    <name type="scientific">Acer negundo</name>
    <name type="common">Box elder</name>
    <dbReference type="NCBI Taxonomy" id="4023"/>
    <lineage>
        <taxon>Eukaryota</taxon>
        <taxon>Viridiplantae</taxon>
        <taxon>Streptophyta</taxon>
        <taxon>Embryophyta</taxon>
        <taxon>Tracheophyta</taxon>
        <taxon>Spermatophyta</taxon>
        <taxon>Magnoliopsida</taxon>
        <taxon>eudicotyledons</taxon>
        <taxon>Gunneridae</taxon>
        <taxon>Pentapetalae</taxon>
        <taxon>rosids</taxon>
        <taxon>malvids</taxon>
        <taxon>Sapindales</taxon>
        <taxon>Sapindaceae</taxon>
        <taxon>Hippocastanoideae</taxon>
        <taxon>Acereae</taxon>
        <taxon>Acer</taxon>
    </lineage>
</organism>
<evidence type="ECO:0000313" key="13">
    <source>
        <dbReference type="Proteomes" id="UP001064489"/>
    </source>
</evidence>
<keyword evidence="9" id="KW-0408">Iron</keyword>